<dbReference type="Pfam" id="PF13432">
    <property type="entry name" value="TPR_16"/>
    <property type="match status" value="1"/>
</dbReference>
<dbReference type="EMBL" id="AP027151">
    <property type="protein sequence ID" value="BDV41444.1"/>
    <property type="molecule type" value="Genomic_DNA"/>
</dbReference>
<dbReference type="InterPro" id="IPR019734">
    <property type="entry name" value="TPR_rpt"/>
</dbReference>
<gene>
    <name evidence="1" type="ORF">GURASL_03670</name>
</gene>
<sequence>MVRFARCCWGIAVFSLICLGGNRAWAGESNRLFAVSVRPHAGFTRLALKLEQDPRYSLSFLSGNRVRLELHDTDGSRWKRLRSYADGHVKGCRITRRGGDLLVTVAVKGDPHGVRAISIAGTATLALDVGSELTPPRRSPLSQGREGIKVGVAQLVTSFDPPLKSEIPFLPSDRRVLEKKLPPEEISQVFAGEAALYHGNGGEAETIFAPLAIRRGPAQALALYRLGEAKYMLQKYGEALAAFQGGEKLWPEFLVASPATTFSYADSIVRKGDLERGRRLLDQLIARLADKSYAPILLVRLADILSRQGKDIEAVAIYRTVADGFPNNKARYQARMKLADRQLVSLEPAVFEGLAQNYLDIYQQGGDFALREEGLFKAALLVALYGDAAQAYTLMSEYERKFSHGVYVTIARGVREELLVPISRQLVAADDRDGLVKLALDNREFLAKCLTEPDFIAKLSAAFATGNRRPDEVKLYSFLIGKEWGRNPLLYQALIDDAEVLGDLPLLERAAGDFVRDFPDHPSAQGYRERLAVLAFNRGDMSQVVMRLSDLLQEKRHPEAIESLYYLGKAMDRLGNHRGAERAMLRFLTENRQHSGGTTLVPDAYYVAATACLSRNDRIDAVALFQAGSEVAPAGARDPFVYKLGELARNEKRYADAVRYFQTVVREGKDPEWKKMASQALADMELSRQLAQKLPVSK</sequence>
<dbReference type="InterPro" id="IPR011990">
    <property type="entry name" value="TPR-like_helical_dom_sf"/>
</dbReference>
<dbReference type="SUPFAM" id="SSF48452">
    <property type="entry name" value="TPR-like"/>
    <property type="match status" value="2"/>
</dbReference>
<keyword evidence="1" id="KW-0449">Lipoprotein</keyword>
<evidence type="ECO:0000313" key="2">
    <source>
        <dbReference type="Proteomes" id="UP001317705"/>
    </source>
</evidence>
<protein>
    <submittedName>
        <fullName evidence="1">Lipoprotein</fullName>
    </submittedName>
</protein>
<name>A0ABM8EGB4_9BACT</name>
<evidence type="ECO:0000313" key="1">
    <source>
        <dbReference type="EMBL" id="BDV41444.1"/>
    </source>
</evidence>
<accession>A0ABM8EGB4</accession>
<organism evidence="1 2">
    <name type="scientific">Geotalea uraniireducens</name>
    <dbReference type="NCBI Taxonomy" id="351604"/>
    <lineage>
        <taxon>Bacteria</taxon>
        <taxon>Pseudomonadati</taxon>
        <taxon>Thermodesulfobacteriota</taxon>
        <taxon>Desulfuromonadia</taxon>
        <taxon>Geobacterales</taxon>
        <taxon>Geobacteraceae</taxon>
        <taxon>Geotalea</taxon>
    </lineage>
</organism>
<proteinExistence type="predicted"/>
<dbReference type="SMART" id="SM00028">
    <property type="entry name" value="TPR"/>
    <property type="match status" value="5"/>
</dbReference>
<dbReference type="Proteomes" id="UP001317705">
    <property type="component" value="Chromosome"/>
</dbReference>
<reference evidence="1 2" key="1">
    <citation type="submission" date="2022-12" db="EMBL/GenBank/DDBJ databases">
        <title>Polyphasic characterization of Geotalea uranireducens NIT-SL11 newly isolated from a complex of sewage sludge and microbially reduced graphene oxide.</title>
        <authorList>
            <person name="Xie L."/>
            <person name="Yoshida N."/>
            <person name="Meng L."/>
        </authorList>
    </citation>
    <scope>NUCLEOTIDE SEQUENCE [LARGE SCALE GENOMIC DNA]</scope>
    <source>
        <strain evidence="1 2">NIT-SL11</strain>
    </source>
</reference>
<keyword evidence="2" id="KW-1185">Reference proteome</keyword>
<dbReference type="Gene3D" id="1.25.40.10">
    <property type="entry name" value="Tetratricopeptide repeat domain"/>
    <property type="match status" value="3"/>
</dbReference>